<keyword evidence="1" id="KW-1133">Transmembrane helix</keyword>
<evidence type="ECO:0000256" key="1">
    <source>
        <dbReference type="SAM" id="Phobius"/>
    </source>
</evidence>
<gene>
    <name evidence="3" type="ORF">JK636_19285</name>
</gene>
<keyword evidence="4" id="KW-1185">Reference proteome</keyword>
<evidence type="ECO:0000259" key="2">
    <source>
        <dbReference type="Pfam" id="PF14317"/>
    </source>
</evidence>
<comment type="caution">
    <text evidence="3">The sequence shown here is derived from an EMBL/GenBank/DDBJ whole genome shotgun (WGS) entry which is preliminary data.</text>
</comment>
<dbReference type="InterPro" id="IPR025588">
    <property type="entry name" value="YcxB-like_C"/>
</dbReference>
<protein>
    <submittedName>
        <fullName evidence="3">YcxB family protein</fullName>
    </submittedName>
</protein>
<proteinExistence type="predicted"/>
<dbReference type="EMBL" id="JAESWC010000018">
    <property type="protein sequence ID" value="MBL4937855.1"/>
    <property type="molecule type" value="Genomic_DNA"/>
</dbReference>
<feature type="domain" description="YcxB-like C-terminal" evidence="2">
    <location>
        <begin position="96"/>
        <end position="154"/>
    </location>
</feature>
<keyword evidence="1" id="KW-0472">Membrane</keyword>
<keyword evidence="1" id="KW-0812">Transmembrane</keyword>
<feature type="transmembrane region" description="Helical" evidence="1">
    <location>
        <begin position="55"/>
        <end position="74"/>
    </location>
</feature>
<organism evidence="3 4">
    <name type="scientific">Clostridium rhizosphaerae</name>
    <dbReference type="NCBI Taxonomy" id="2803861"/>
    <lineage>
        <taxon>Bacteria</taxon>
        <taxon>Bacillati</taxon>
        <taxon>Bacillota</taxon>
        <taxon>Clostridia</taxon>
        <taxon>Eubacteriales</taxon>
        <taxon>Clostridiaceae</taxon>
        <taxon>Clostridium</taxon>
    </lineage>
</organism>
<name>A0ABS1TEY6_9CLOT</name>
<evidence type="ECO:0000313" key="3">
    <source>
        <dbReference type="EMBL" id="MBL4937855.1"/>
    </source>
</evidence>
<accession>A0ABS1TEY6</accession>
<evidence type="ECO:0000313" key="4">
    <source>
        <dbReference type="Proteomes" id="UP000632377"/>
    </source>
</evidence>
<reference evidence="3 4" key="1">
    <citation type="submission" date="2021-01" db="EMBL/GenBank/DDBJ databases">
        <title>Genome public.</title>
        <authorList>
            <person name="Liu C."/>
            <person name="Sun Q."/>
        </authorList>
    </citation>
    <scope>NUCLEOTIDE SEQUENCE [LARGE SCALE GENOMIC DNA]</scope>
    <source>
        <strain evidence="3 4">YIM B02515</strain>
    </source>
</reference>
<dbReference type="Proteomes" id="UP000632377">
    <property type="component" value="Unassembled WGS sequence"/>
</dbReference>
<sequence>MKVMVNITLDDCWNFTKYSIRHDSKSKFKFYINVIAVIFLVAFMSYLDYESLLQLILQIILSIPISYYLMLFLIKWQSKSHAKRNEGIIGEHTIEISEEGVREITKVNNSLHLWSGITKIKQDNSYIYIYIEEFRAHIIPKKSFKSEEEVNLFINSALIYWKSGI</sequence>
<feature type="transmembrane region" description="Helical" evidence="1">
    <location>
        <begin position="30"/>
        <end position="49"/>
    </location>
</feature>
<dbReference type="Pfam" id="PF14317">
    <property type="entry name" value="YcxB"/>
    <property type="match status" value="1"/>
</dbReference>